<evidence type="ECO:0000256" key="1">
    <source>
        <dbReference type="SAM" id="Phobius"/>
    </source>
</evidence>
<name>A0A1M2VU91_TRAPU</name>
<dbReference type="Proteomes" id="UP000184267">
    <property type="component" value="Unassembled WGS sequence"/>
</dbReference>
<protein>
    <submittedName>
        <fullName evidence="2">Uncharacterized protein</fullName>
    </submittedName>
</protein>
<reference evidence="2 3" key="1">
    <citation type="submission" date="2016-10" db="EMBL/GenBank/DDBJ databases">
        <title>Genome sequence of the basidiomycete white-rot fungus Trametes pubescens.</title>
        <authorList>
            <person name="Makela M.R."/>
            <person name="Granchi Z."/>
            <person name="Peng M."/>
            <person name="De Vries R.P."/>
            <person name="Grigoriev I."/>
            <person name="Riley R."/>
            <person name="Hilden K."/>
        </authorList>
    </citation>
    <scope>NUCLEOTIDE SEQUENCE [LARGE SCALE GENOMIC DNA]</scope>
    <source>
        <strain evidence="2 3">FBCC735</strain>
    </source>
</reference>
<sequence length="244" mass="25879">MSSHTVIVDDSDTDIIEYMNIELGPFRGKGWSTQTGPSLDEETEGPIHNSTLHVATVEDTSIVFPFNGTRVAVFGSIWPPTATFSPLTLSQYSVLGWDYGGGSSMQPFQAPNLTSPKNNVNFFTSNDMPYASYVLTINITTASENSPYYLDYIAVQVPDPVASLSFTPSSATSEPAVTPSPSSPSFSQSSTGGITMLPSLPGFISTKPSLPVGAIVGATIGGVIVMAVMVITIICAGMRRHRRG</sequence>
<dbReference type="EMBL" id="MNAD01000676">
    <property type="protein sequence ID" value="OJT11179.1"/>
    <property type="molecule type" value="Genomic_DNA"/>
</dbReference>
<gene>
    <name evidence="2" type="ORF">TRAPUB_12286</name>
</gene>
<dbReference type="AlphaFoldDB" id="A0A1M2VU91"/>
<keyword evidence="3" id="KW-1185">Reference proteome</keyword>
<evidence type="ECO:0000313" key="3">
    <source>
        <dbReference type="Proteomes" id="UP000184267"/>
    </source>
</evidence>
<evidence type="ECO:0000313" key="2">
    <source>
        <dbReference type="EMBL" id="OJT11179.1"/>
    </source>
</evidence>
<accession>A0A1M2VU91</accession>
<feature type="transmembrane region" description="Helical" evidence="1">
    <location>
        <begin position="214"/>
        <end position="238"/>
    </location>
</feature>
<dbReference type="Gene3D" id="2.60.120.260">
    <property type="entry name" value="Galactose-binding domain-like"/>
    <property type="match status" value="1"/>
</dbReference>
<keyword evidence="1" id="KW-1133">Transmembrane helix</keyword>
<proteinExistence type="predicted"/>
<comment type="caution">
    <text evidence="2">The sequence shown here is derived from an EMBL/GenBank/DDBJ whole genome shotgun (WGS) entry which is preliminary data.</text>
</comment>
<dbReference type="STRING" id="154538.A0A1M2VU91"/>
<dbReference type="OMA" id="MSSHTVI"/>
<keyword evidence="1" id="KW-0812">Transmembrane</keyword>
<keyword evidence="1" id="KW-0472">Membrane</keyword>
<dbReference type="OrthoDB" id="3265734at2759"/>
<organism evidence="2 3">
    <name type="scientific">Trametes pubescens</name>
    <name type="common">White-rot fungus</name>
    <dbReference type="NCBI Taxonomy" id="154538"/>
    <lineage>
        <taxon>Eukaryota</taxon>
        <taxon>Fungi</taxon>
        <taxon>Dikarya</taxon>
        <taxon>Basidiomycota</taxon>
        <taxon>Agaricomycotina</taxon>
        <taxon>Agaricomycetes</taxon>
        <taxon>Polyporales</taxon>
        <taxon>Polyporaceae</taxon>
        <taxon>Trametes</taxon>
    </lineage>
</organism>